<gene>
    <name evidence="3" type="ORF">Q9312_19280</name>
    <name evidence="2" type="ORF">Q9312_19390</name>
</gene>
<dbReference type="EMBL" id="CP133550">
    <property type="protein sequence ID" value="WMS89321.1"/>
    <property type="molecule type" value="Genomic_DNA"/>
</dbReference>
<dbReference type="Pfam" id="PF13730">
    <property type="entry name" value="HTH_36"/>
    <property type="match status" value="1"/>
</dbReference>
<keyword evidence="4" id="KW-1185">Reference proteome</keyword>
<evidence type="ECO:0000313" key="4">
    <source>
        <dbReference type="Proteomes" id="UP001239782"/>
    </source>
</evidence>
<accession>A0AA51RXF2</accession>
<dbReference type="EMBL" id="CP133550">
    <property type="protein sequence ID" value="WMS89300.1"/>
    <property type="molecule type" value="Genomic_DNA"/>
</dbReference>
<feature type="region of interest" description="Disordered" evidence="1">
    <location>
        <begin position="103"/>
        <end position="125"/>
    </location>
</feature>
<sequence length="157" mass="18383">MAEKSKVEKTGEEKAKAEVTQLARRWTKGVIEFGWTGIPNILIENQQRLELNSIQFNILVVLLKHWWEKSNHPFPSKKTIAEITGKDRSTVQRNIREMEARGLIAREKRSKASGGQDSNRYDLTPLVERLKQLAKEQKEIDKQREEEDGRRRRGKYK</sequence>
<protein>
    <submittedName>
        <fullName evidence="2">Helix-turn-helix domain-containing protein</fullName>
    </submittedName>
</protein>
<dbReference type="RefSeq" id="WP_309204598.1">
    <property type="nucleotide sequence ID" value="NZ_CP133550.1"/>
</dbReference>
<organism evidence="2 4">
    <name type="scientific">Pleionea litopenaei</name>
    <dbReference type="NCBI Taxonomy" id="3070815"/>
    <lineage>
        <taxon>Bacteria</taxon>
        <taxon>Pseudomonadati</taxon>
        <taxon>Pseudomonadota</taxon>
        <taxon>Gammaproteobacteria</taxon>
        <taxon>Oceanospirillales</taxon>
        <taxon>Pleioneaceae</taxon>
        <taxon>Pleionea</taxon>
    </lineage>
</organism>
<dbReference type="InterPro" id="IPR036390">
    <property type="entry name" value="WH_DNA-bd_sf"/>
</dbReference>
<evidence type="ECO:0000313" key="3">
    <source>
        <dbReference type="EMBL" id="WMS89321.1"/>
    </source>
</evidence>
<evidence type="ECO:0000313" key="2">
    <source>
        <dbReference type="EMBL" id="WMS89300.1"/>
    </source>
</evidence>
<dbReference type="InterPro" id="IPR036388">
    <property type="entry name" value="WH-like_DNA-bd_sf"/>
</dbReference>
<keyword evidence="2" id="KW-0614">Plasmid</keyword>
<geneLocation type="plasmid" evidence="2 4">
    <name>unnamed2</name>
</geneLocation>
<dbReference type="KEGG" id="plei:Q9312_19390"/>
<evidence type="ECO:0000256" key="1">
    <source>
        <dbReference type="SAM" id="MobiDB-lite"/>
    </source>
</evidence>
<reference evidence="2 4" key="1">
    <citation type="submission" date="2023-08" db="EMBL/GenBank/DDBJ databases">
        <title>Pleionea litopenaei sp. nov., isolated from stomach of juvenile Litopenaeus vannamei.</title>
        <authorList>
            <person name="Rho A.M."/>
            <person name="Hwang C.Y."/>
        </authorList>
    </citation>
    <scope>NUCLEOTIDE SEQUENCE [LARGE SCALE GENOMIC DNA]</scope>
    <source>
        <strain evidence="2 4">HL-JVS1</strain>
        <plasmid evidence="2 4">unnamed2</plasmid>
    </source>
</reference>
<feature type="compositionally biased region" description="Basic and acidic residues" evidence="1">
    <location>
        <begin position="137"/>
        <end position="150"/>
    </location>
</feature>
<feature type="region of interest" description="Disordered" evidence="1">
    <location>
        <begin position="137"/>
        <end position="157"/>
    </location>
</feature>
<dbReference type="Gene3D" id="1.10.10.10">
    <property type="entry name" value="Winged helix-like DNA-binding domain superfamily/Winged helix DNA-binding domain"/>
    <property type="match status" value="1"/>
</dbReference>
<dbReference type="KEGG" id="plei:Q9312_19280"/>
<proteinExistence type="predicted"/>
<dbReference type="AlphaFoldDB" id="A0AA51RXF2"/>
<name>A0AA51RXF2_9GAMM</name>
<dbReference type="Proteomes" id="UP001239782">
    <property type="component" value="Plasmid unnamed2"/>
</dbReference>
<dbReference type="SUPFAM" id="SSF46785">
    <property type="entry name" value="Winged helix' DNA-binding domain"/>
    <property type="match status" value="1"/>
</dbReference>